<dbReference type="Pfam" id="PF01128">
    <property type="entry name" value="IspD"/>
    <property type="match status" value="1"/>
</dbReference>
<reference evidence="4 5" key="1">
    <citation type="submission" date="2021-05" db="EMBL/GenBank/DDBJ databases">
        <title>Complete genome of Nocardioides aquaticus KCTC 9944T isolated from meromictic and hypersaline Ekho Lake, Antarctica.</title>
        <authorList>
            <person name="Hwang K."/>
            <person name="Kim K.M."/>
            <person name="Choe H."/>
        </authorList>
    </citation>
    <scope>NUCLEOTIDE SEQUENCE [LARGE SCALE GENOMIC DNA]</scope>
    <source>
        <strain evidence="4 5">KCTC 9944</strain>
    </source>
</reference>
<evidence type="ECO:0000256" key="3">
    <source>
        <dbReference type="SAM" id="MobiDB-lite"/>
    </source>
</evidence>
<dbReference type="Proteomes" id="UP000679307">
    <property type="component" value="Chromosome"/>
</dbReference>
<dbReference type="RefSeq" id="WP_246535840.1">
    <property type="nucleotide sequence ID" value="NZ_BAAAHS010000120.1"/>
</dbReference>
<proteinExistence type="predicted"/>
<evidence type="ECO:0000256" key="2">
    <source>
        <dbReference type="ARBA" id="ARBA00022695"/>
    </source>
</evidence>
<dbReference type="EC" id="2.7.7.60" evidence="4"/>
<feature type="region of interest" description="Disordered" evidence="3">
    <location>
        <begin position="178"/>
        <end position="202"/>
    </location>
</feature>
<dbReference type="InterPro" id="IPR034683">
    <property type="entry name" value="IspD/TarI"/>
</dbReference>
<evidence type="ECO:0000313" key="4">
    <source>
        <dbReference type="EMBL" id="QVT78532.1"/>
    </source>
</evidence>
<evidence type="ECO:0000313" key="5">
    <source>
        <dbReference type="Proteomes" id="UP000679307"/>
    </source>
</evidence>
<sequence length="202" mass="20832">MSTYLLVDDADDDEAPPASLGTVAEQGRGSLPFALLHGEALVACAAWAMGEAGVHLVDIGTPWSSVVAAEEPFVLHDSLCPMTPPAFLAACVREALATGEVVVGVRTVTDTVKRVEDGVVGETVDRDAVWAVTSPLVLPPDVVASLEGEGGPAALSPDLDLAELLAALGRRGPVRHLEAPGEGRRVSTEDDVEVLAALTGPR</sequence>
<keyword evidence="1 4" id="KW-0808">Transferase</keyword>
<keyword evidence="5" id="KW-1185">Reference proteome</keyword>
<dbReference type="GO" id="GO:0050518">
    <property type="term" value="F:2-C-methyl-D-erythritol 4-phosphate cytidylyltransferase activity"/>
    <property type="evidence" value="ECO:0007669"/>
    <property type="project" value="UniProtKB-EC"/>
</dbReference>
<accession>A0ABX8EEM7</accession>
<organism evidence="4 5">
    <name type="scientific">Nocardioides aquaticus</name>
    <dbReference type="NCBI Taxonomy" id="160826"/>
    <lineage>
        <taxon>Bacteria</taxon>
        <taxon>Bacillati</taxon>
        <taxon>Actinomycetota</taxon>
        <taxon>Actinomycetes</taxon>
        <taxon>Propionibacteriales</taxon>
        <taxon>Nocardioidaceae</taxon>
        <taxon>Nocardioides</taxon>
    </lineage>
</organism>
<feature type="compositionally biased region" description="Basic and acidic residues" evidence="3">
    <location>
        <begin position="178"/>
        <end position="188"/>
    </location>
</feature>
<protein>
    <submittedName>
        <fullName evidence="4">2-C-methyl-D-erythritol 4-phosphate cytidylyltransferase</fullName>
        <ecNumber evidence="4">2.7.7.60</ecNumber>
    </submittedName>
</protein>
<dbReference type="EMBL" id="CP075371">
    <property type="protein sequence ID" value="QVT78532.1"/>
    <property type="molecule type" value="Genomic_DNA"/>
</dbReference>
<name>A0ABX8EEM7_9ACTN</name>
<keyword evidence="2 4" id="KW-0548">Nucleotidyltransferase</keyword>
<gene>
    <name evidence="4" type="primary">ispD_1</name>
    <name evidence="4" type="ORF">ENKNEFLB_00909</name>
</gene>
<evidence type="ECO:0000256" key="1">
    <source>
        <dbReference type="ARBA" id="ARBA00022679"/>
    </source>
</evidence>